<evidence type="ECO:0000256" key="5">
    <source>
        <dbReference type="ARBA" id="ARBA00022695"/>
    </source>
</evidence>
<evidence type="ECO:0000256" key="7">
    <source>
        <dbReference type="HAMAP-Rule" id="MF_00108"/>
    </source>
</evidence>
<dbReference type="InterPro" id="IPR001228">
    <property type="entry name" value="IspD"/>
</dbReference>
<keyword evidence="5 7" id="KW-0548">Nucleotidyltransferase</keyword>
<evidence type="ECO:0000256" key="1">
    <source>
        <dbReference type="ARBA" id="ARBA00001282"/>
    </source>
</evidence>
<dbReference type="EC" id="2.7.7.60" evidence="7"/>
<gene>
    <name evidence="7" type="primary">ispD</name>
    <name evidence="8" type="ORF">BG262_01095</name>
</gene>
<dbReference type="SUPFAM" id="SSF53448">
    <property type="entry name" value="Nucleotide-diphospho-sugar transferases"/>
    <property type="match status" value="1"/>
</dbReference>
<dbReference type="FunFam" id="3.90.550.10:FF:000003">
    <property type="entry name" value="2-C-methyl-D-erythritol 4-phosphate cytidylyltransferase"/>
    <property type="match status" value="1"/>
</dbReference>
<dbReference type="Gene3D" id="3.90.550.10">
    <property type="entry name" value="Spore Coat Polysaccharide Biosynthesis Protein SpsA, Chain A"/>
    <property type="match status" value="1"/>
</dbReference>
<evidence type="ECO:0000313" key="9">
    <source>
        <dbReference type="Proteomes" id="UP000177273"/>
    </source>
</evidence>
<dbReference type="RefSeq" id="WP_070787552.1">
    <property type="nucleotide sequence ID" value="NZ_MKIQ01000023.1"/>
</dbReference>
<comment type="similarity">
    <text evidence="3 7">Belongs to the IspD/TarI cytidylyltransferase family. IspD subfamily.</text>
</comment>
<comment type="function">
    <text evidence="7">Catalyzes the formation of 4-diphosphocytidyl-2-C-methyl-D-erythritol from CTP and 2-C-methyl-D-erythritol 4-phosphate (MEP).</text>
</comment>
<reference evidence="9" key="1">
    <citation type="submission" date="2016-09" db="EMBL/GenBank/DDBJ databases">
        <title>Draft genome sequence of a novel species of the family Streptococcaceae isolated from flowers.</title>
        <authorList>
            <person name="Chuah L.-O."/>
            <person name="Yap K.-P."/>
            <person name="Thong K.L."/>
            <person name="Liong M.T."/>
            <person name="Ahmad R."/>
            <person name="Rusul G."/>
        </authorList>
    </citation>
    <scope>NUCLEOTIDE SEQUENCE [LARGE SCALE GENOMIC DNA]</scope>
    <source>
        <strain evidence="9">HibF3</strain>
    </source>
</reference>
<comment type="caution">
    <text evidence="8">The sequence shown here is derived from an EMBL/GenBank/DDBJ whole genome shotgun (WGS) entry which is preliminary data.</text>
</comment>
<dbReference type="InterPro" id="IPR050088">
    <property type="entry name" value="IspD/TarI_cytidylyltransf_bact"/>
</dbReference>
<feature type="site" description="Positions MEP for the nucleophilic attack" evidence="7">
    <location>
        <position position="200"/>
    </location>
</feature>
<organism evidence="8 9">
    <name type="scientific">Floricoccus penangensis</name>
    <dbReference type="NCBI Taxonomy" id="1859475"/>
    <lineage>
        <taxon>Bacteria</taxon>
        <taxon>Bacillati</taxon>
        <taxon>Bacillota</taxon>
        <taxon>Bacilli</taxon>
        <taxon>Lactobacillales</taxon>
        <taxon>Streptococcaceae</taxon>
        <taxon>Floricoccus</taxon>
    </lineage>
</organism>
<dbReference type="AlphaFoldDB" id="A0A9Q5P045"/>
<accession>A0A9Q5P045</accession>
<evidence type="ECO:0000256" key="3">
    <source>
        <dbReference type="ARBA" id="ARBA00009789"/>
    </source>
</evidence>
<dbReference type="OrthoDB" id="9806837at2"/>
<sequence length="217" mass="24434">MKYDAIVLVAGSGKRMGIGKNKIFLKIDDKPIFQYSLDLFKTDVDCQKIILVGKKEEQVMFTSYLTENIVFAVGGQERQDSVRNALKLVGSDYVMIHDGARPFINQSELNRLKEKPNSILAVPVKDTIKQVNSDGKIEQTIPRDTLFAAQTPQCFQSALIINAHRKAFENNFLGTDDASLIEEFEEISVSIVEGSYNNIKVTTPEDILMARLIKERM</sequence>
<keyword evidence="6 7" id="KW-0414">Isoprene biosynthesis</keyword>
<dbReference type="CDD" id="cd02516">
    <property type="entry name" value="CDP-ME_synthetase"/>
    <property type="match status" value="1"/>
</dbReference>
<evidence type="ECO:0000256" key="6">
    <source>
        <dbReference type="ARBA" id="ARBA00023229"/>
    </source>
</evidence>
<name>A0A9Q5P045_9LACT</name>
<feature type="site" description="Transition state stabilizer" evidence="7">
    <location>
        <position position="22"/>
    </location>
</feature>
<dbReference type="InterPro" id="IPR018294">
    <property type="entry name" value="ISPD_synthase_CS"/>
</dbReference>
<dbReference type="GO" id="GO:0050518">
    <property type="term" value="F:2-C-methyl-D-erythritol 4-phosphate cytidylyltransferase activity"/>
    <property type="evidence" value="ECO:0007669"/>
    <property type="project" value="UniProtKB-UniRule"/>
</dbReference>
<dbReference type="PANTHER" id="PTHR32125">
    <property type="entry name" value="2-C-METHYL-D-ERYTHRITOL 4-PHOSPHATE CYTIDYLYLTRANSFERASE, CHLOROPLASTIC"/>
    <property type="match status" value="1"/>
</dbReference>
<dbReference type="InterPro" id="IPR029044">
    <property type="entry name" value="Nucleotide-diphossugar_trans"/>
</dbReference>
<comment type="pathway">
    <text evidence="2 7">Isoprenoid biosynthesis; isopentenyl diphosphate biosynthesis via DXP pathway; isopentenyl diphosphate from 1-deoxy-D-xylulose 5-phosphate: step 2/6.</text>
</comment>
<feature type="site" description="Positions MEP for the nucleophilic attack" evidence="7">
    <location>
        <position position="143"/>
    </location>
</feature>
<keyword evidence="4 7" id="KW-0808">Transferase</keyword>
<dbReference type="PANTHER" id="PTHR32125:SF4">
    <property type="entry name" value="2-C-METHYL-D-ERYTHRITOL 4-PHOSPHATE CYTIDYLYLTRANSFERASE, CHLOROPLASTIC"/>
    <property type="match status" value="1"/>
</dbReference>
<protein>
    <recommendedName>
        <fullName evidence="7">2-C-methyl-D-erythritol 4-phosphate cytidylyltransferase</fullName>
        <ecNumber evidence="7">2.7.7.60</ecNumber>
    </recommendedName>
    <alternativeName>
        <fullName evidence="7">4-diphosphocytidyl-2C-methyl-D-erythritol synthase</fullName>
    </alternativeName>
    <alternativeName>
        <fullName evidence="7">MEP cytidylyltransferase</fullName>
        <shortName evidence="7">MCT</shortName>
    </alternativeName>
</protein>
<evidence type="ECO:0000256" key="2">
    <source>
        <dbReference type="ARBA" id="ARBA00004787"/>
    </source>
</evidence>
<dbReference type="HAMAP" id="MF_00108">
    <property type="entry name" value="IspD"/>
    <property type="match status" value="1"/>
</dbReference>
<feature type="site" description="Transition state stabilizer" evidence="7">
    <location>
        <position position="15"/>
    </location>
</feature>
<dbReference type="PROSITE" id="PS01295">
    <property type="entry name" value="ISPD"/>
    <property type="match status" value="1"/>
</dbReference>
<dbReference type="Proteomes" id="UP000177273">
    <property type="component" value="Unassembled WGS sequence"/>
</dbReference>
<evidence type="ECO:0000256" key="4">
    <source>
        <dbReference type="ARBA" id="ARBA00022679"/>
    </source>
</evidence>
<dbReference type="Pfam" id="PF01128">
    <property type="entry name" value="IspD"/>
    <property type="match status" value="1"/>
</dbReference>
<comment type="catalytic activity">
    <reaction evidence="1 7">
        <text>2-C-methyl-D-erythritol 4-phosphate + CTP + H(+) = 4-CDP-2-C-methyl-D-erythritol + diphosphate</text>
        <dbReference type="Rhea" id="RHEA:13429"/>
        <dbReference type="ChEBI" id="CHEBI:15378"/>
        <dbReference type="ChEBI" id="CHEBI:33019"/>
        <dbReference type="ChEBI" id="CHEBI:37563"/>
        <dbReference type="ChEBI" id="CHEBI:57823"/>
        <dbReference type="ChEBI" id="CHEBI:58262"/>
        <dbReference type="EC" id="2.7.7.60"/>
    </reaction>
</comment>
<dbReference type="InterPro" id="IPR034683">
    <property type="entry name" value="IspD/TarI"/>
</dbReference>
<proteinExistence type="inferred from homology"/>
<evidence type="ECO:0000313" key="8">
    <source>
        <dbReference type="EMBL" id="OFI47251.1"/>
    </source>
</evidence>
<dbReference type="NCBIfam" id="TIGR00453">
    <property type="entry name" value="ispD"/>
    <property type="match status" value="1"/>
</dbReference>
<keyword evidence="9" id="KW-1185">Reference proteome</keyword>
<dbReference type="EMBL" id="MKIQ01000023">
    <property type="protein sequence ID" value="OFI47251.1"/>
    <property type="molecule type" value="Genomic_DNA"/>
</dbReference>
<dbReference type="GO" id="GO:0019288">
    <property type="term" value="P:isopentenyl diphosphate biosynthetic process, methylerythritol 4-phosphate pathway"/>
    <property type="evidence" value="ECO:0007669"/>
    <property type="project" value="UniProtKB-UniRule"/>
</dbReference>